<dbReference type="InterPro" id="IPR025164">
    <property type="entry name" value="Toastrack_DUF4097"/>
</dbReference>
<proteinExistence type="predicted"/>
<organism evidence="2 3">
    <name type="scientific">Sphaerisporangium dianthi</name>
    <dbReference type="NCBI Taxonomy" id="1436120"/>
    <lineage>
        <taxon>Bacteria</taxon>
        <taxon>Bacillati</taxon>
        <taxon>Actinomycetota</taxon>
        <taxon>Actinomycetes</taxon>
        <taxon>Streptosporangiales</taxon>
        <taxon>Streptosporangiaceae</taxon>
        <taxon>Sphaerisporangium</taxon>
    </lineage>
</organism>
<dbReference type="Pfam" id="PF13349">
    <property type="entry name" value="DUF4097"/>
    <property type="match status" value="1"/>
</dbReference>
<dbReference type="Gene3D" id="2.160.20.120">
    <property type="match status" value="1"/>
</dbReference>
<dbReference type="EMBL" id="JBHSFP010000024">
    <property type="protein sequence ID" value="MFC4534617.1"/>
    <property type="molecule type" value="Genomic_DNA"/>
</dbReference>
<feature type="domain" description="DUF4097" evidence="1">
    <location>
        <begin position="37"/>
        <end position="295"/>
    </location>
</feature>
<name>A0ABV9CQ49_9ACTN</name>
<dbReference type="Proteomes" id="UP001596004">
    <property type="component" value="Unassembled WGS sequence"/>
</dbReference>
<evidence type="ECO:0000259" key="1">
    <source>
        <dbReference type="Pfam" id="PF13349"/>
    </source>
</evidence>
<reference evidence="3" key="1">
    <citation type="journal article" date="2019" name="Int. J. Syst. Evol. Microbiol.">
        <title>The Global Catalogue of Microorganisms (GCM) 10K type strain sequencing project: providing services to taxonomists for standard genome sequencing and annotation.</title>
        <authorList>
            <consortium name="The Broad Institute Genomics Platform"/>
            <consortium name="The Broad Institute Genome Sequencing Center for Infectious Disease"/>
            <person name="Wu L."/>
            <person name="Ma J."/>
        </authorList>
    </citation>
    <scope>NUCLEOTIDE SEQUENCE [LARGE SCALE GENOMIC DNA]</scope>
    <source>
        <strain evidence="3">CGMCC 4.7132</strain>
    </source>
</reference>
<protein>
    <submittedName>
        <fullName evidence="2">DUF4097 domain-containing protein</fullName>
    </submittedName>
</protein>
<evidence type="ECO:0000313" key="3">
    <source>
        <dbReference type="Proteomes" id="UP001596004"/>
    </source>
</evidence>
<dbReference type="RefSeq" id="WP_380845611.1">
    <property type="nucleotide sequence ID" value="NZ_JBHSFP010000024.1"/>
</dbReference>
<keyword evidence="3" id="KW-1185">Reference proteome</keyword>
<evidence type="ECO:0000313" key="2">
    <source>
        <dbReference type="EMBL" id="MFC4534617.1"/>
    </source>
</evidence>
<gene>
    <name evidence="2" type="ORF">ACFO60_28000</name>
</gene>
<sequence length="300" mass="31293">MSRPTHDQGSGMPTFDTPEPISVIFETPLATVRVEAGARADTVVEIRPTDEHNDADVQAAERTEVEYADGRLVVRGESEQRSGSGLASWARSLLVGPGSVDVTVSLPAGSQVDALAVGSLRCRGPLGEVACTTSYGAIRVEQARLPRLKSTYGDISVTAASGHAEVITTHGDILIGRIDGTAAVRTAHGSVRIREVTGELRLNSGHGDLTVDRALAGVTAKTAYAGLQIGEVTRGSVVLETNGGGLDLGIREGTAAWLDVSSTYGTVDVSLDPSDAPSGTDRSVEVRAHTTYGDILIHRS</sequence>
<accession>A0ABV9CQ49</accession>
<comment type="caution">
    <text evidence="2">The sequence shown here is derived from an EMBL/GenBank/DDBJ whole genome shotgun (WGS) entry which is preliminary data.</text>
</comment>